<comment type="caution">
    <text evidence="2">The sequence shown here is derived from an EMBL/GenBank/DDBJ whole genome shotgun (WGS) entry which is preliminary data.</text>
</comment>
<dbReference type="Proteomes" id="UP000712600">
    <property type="component" value="Unassembled WGS sequence"/>
</dbReference>
<evidence type="ECO:0000256" key="1">
    <source>
        <dbReference type="SAM" id="MobiDB-lite"/>
    </source>
</evidence>
<name>A0A8S9QMY3_BRACR</name>
<gene>
    <name evidence="2" type="ORF">F2Q69_00014718</name>
</gene>
<proteinExistence type="predicted"/>
<sequence>MGQETTQNPTQTITQPTATIEERKNLEKDKQSGPALHGKEKPITLKNRFQLSGIQ</sequence>
<feature type="region of interest" description="Disordered" evidence="1">
    <location>
        <begin position="1"/>
        <end position="55"/>
    </location>
</feature>
<feature type="compositionally biased region" description="Basic and acidic residues" evidence="1">
    <location>
        <begin position="20"/>
        <end position="43"/>
    </location>
</feature>
<organism evidence="2 3">
    <name type="scientific">Brassica cretica</name>
    <name type="common">Mustard</name>
    <dbReference type="NCBI Taxonomy" id="69181"/>
    <lineage>
        <taxon>Eukaryota</taxon>
        <taxon>Viridiplantae</taxon>
        <taxon>Streptophyta</taxon>
        <taxon>Embryophyta</taxon>
        <taxon>Tracheophyta</taxon>
        <taxon>Spermatophyta</taxon>
        <taxon>Magnoliopsida</taxon>
        <taxon>eudicotyledons</taxon>
        <taxon>Gunneridae</taxon>
        <taxon>Pentapetalae</taxon>
        <taxon>rosids</taxon>
        <taxon>malvids</taxon>
        <taxon>Brassicales</taxon>
        <taxon>Brassicaceae</taxon>
        <taxon>Brassiceae</taxon>
        <taxon>Brassica</taxon>
    </lineage>
</organism>
<dbReference type="EMBL" id="QGKX02000996">
    <property type="protein sequence ID" value="KAF3553117.1"/>
    <property type="molecule type" value="Genomic_DNA"/>
</dbReference>
<evidence type="ECO:0000313" key="3">
    <source>
        <dbReference type="Proteomes" id="UP000712600"/>
    </source>
</evidence>
<protein>
    <submittedName>
        <fullName evidence="2">Uncharacterized protein</fullName>
    </submittedName>
</protein>
<evidence type="ECO:0000313" key="2">
    <source>
        <dbReference type="EMBL" id="KAF3553117.1"/>
    </source>
</evidence>
<dbReference type="AlphaFoldDB" id="A0A8S9QMY3"/>
<reference evidence="2" key="1">
    <citation type="submission" date="2019-12" db="EMBL/GenBank/DDBJ databases">
        <title>Genome sequencing and annotation of Brassica cretica.</title>
        <authorList>
            <person name="Studholme D.J."/>
            <person name="Sarris P."/>
        </authorList>
    </citation>
    <scope>NUCLEOTIDE SEQUENCE</scope>
    <source>
        <strain evidence="2">PFS-109/04</strain>
        <tissue evidence="2">Leaf</tissue>
    </source>
</reference>
<accession>A0A8S9QMY3</accession>
<feature type="compositionally biased region" description="Low complexity" evidence="1">
    <location>
        <begin position="1"/>
        <end position="19"/>
    </location>
</feature>